<dbReference type="SUPFAM" id="SSF56935">
    <property type="entry name" value="Porins"/>
    <property type="match status" value="1"/>
</dbReference>
<evidence type="ECO:0000313" key="1">
    <source>
        <dbReference type="EMBL" id="AWG20393.1"/>
    </source>
</evidence>
<dbReference type="EMBL" id="CP020918">
    <property type="protein sequence ID" value="AWG20393.1"/>
    <property type="molecule type" value="Genomic_DNA"/>
</dbReference>
<name>A0A2S1L9H0_9FLAO</name>
<organism evidence="1 2">
    <name type="scientific">Flavobacterium faecale</name>
    <dbReference type="NCBI Taxonomy" id="1355330"/>
    <lineage>
        <taxon>Bacteria</taxon>
        <taxon>Pseudomonadati</taxon>
        <taxon>Bacteroidota</taxon>
        <taxon>Flavobacteriia</taxon>
        <taxon>Flavobacteriales</taxon>
        <taxon>Flavobacteriaceae</taxon>
        <taxon>Flavobacterium</taxon>
    </lineage>
</organism>
<gene>
    <name evidence="1" type="ORF">FFWV33_02045</name>
</gene>
<proteinExistence type="predicted"/>
<evidence type="ECO:0000313" key="2">
    <source>
        <dbReference type="Proteomes" id="UP000244527"/>
    </source>
</evidence>
<reference evidence="1 2" key="1">
    <citation type="submission" date="2017-04" db="EMBL/GenBank/DDBJ databases">
        <title>Compelte genome sequence of WV33.</title>
        <authorList>
            <person name="Lee P.C."/>
        </authorList>
    </citation>
    <scope>NUCLEOTIDE SEQUENCE [LARGE SCALE GENOMIC DNA]</scope>
    <source>
        <strain evidence="1 2">WV33</strain>
    </source>
</reference>
<dbReference type="Pfam" id="PF10677">
    <property type="entry name" value="DUF2490"/>
    <property type="match status" value="1"/>
</dbReference>
<sequence length="287" mass="33501">MNCKLYFCKKPLKSINNLKNLKKNLGIGLLLAVTTLSWAQNDSKINQTNGWLSYNGNHKLTEKWGLHTEYQNRRNDGFKNPMQTMVRLGLDYHINKEIMVTAGWAHIETSAYGDFAKQTPSKYNDHNFSEHRIWEQLAINHHDIGRFSFDSRFRLEQRYSQSFKNFGTGLTNNYLRYDDPEEGYWKLRHRARYRFRVQVPLTSAKMEDNTLFLAVADEIFVNVGERVGANVFDQNRLSAALGWRFNKQSNIQVGYLNQFSEKGDGISRENNHTITVGYTHNIDFTKI</sequence>
<dbReference type="AlphaFoldDB" id="A0A2S1L9H0"/>
<dbReference type="InterPro" id="IPR019619">
    <property type="entry name" value="DUF2490"/>
</dbReference>
<accession>A0A2S1L9H0</accession>
<evidence type="ECO:0008006" key="3">
    <source>
        <dbReference type="Google" id="ProtNLM"/>
    </source>
</evidence>
<dbReference type="Proteomes" id="UP000244527">
    <property type="component" value="Chromosome"/>
</dbReference>
<dbReference type="KEGG" id="ffa:FFWV33_02045"/>
<keyword evidence="2" id="KW-1185">Reference proteome</keyword>
<protein>
    <recommendedName>
        <fullName evidence="3">DUF2490 domain-containing protein</fullName>
    </recommendedName>
</protein>